<reference evidence="3" key="2">
    <citation type="submission" date="2015-01" db="EMBL/GenBank/DDBJ databases">
        <title>Evolutionary Origins and Diversification of the Mycorrhizal Mutualists.</title>
        <authorList>
            <consortium name="DOE Joint Genome Institute"/>
            <consortium name="Mycorrhizal Genomics Consortium"/>
            <person name="Kohler A."/>
            <person name="Kuo A."/>
            <person name="Nagy L.G."/>
            <person name="Floudas D."/>
            <person name="Copeland A."/>
            <person name="Barry K.W."/>
            <person name="Cichocki N."/>
            <person name="Veneault-Fourrey C."/>
            <person name="LaButti K."/>
            <person name="Lindquist E.A."/>
            <person name="Lipzen A."/>
            <person name="Lundell T."/>
            <person name="Morin E."/>
            <person name="Murat C."/>
            <person name="Riley R."/>
            <person name="Ohm R."/>
            <person name="Sun H."/>
            <person name="Tunlid A."/>
            <person name="Henrissat B."/>
            <person name="Grigoriev I.V."/>
            <person name="Hibbett D.S."/>
            <person name="Martin F."/>
        </authorList>
    </citation>
    <scope>NUCLEOTIDE SEQUENCE [LARGE SCALE GENOMIC DNA]</scope>
    <source>
        <strain evidence="3">Foug A</strain>
    </source>
</reference>
<dbReference type="InterPro" id="IPR009057">
    <property type="entry name" value="Homeodomain-like_sf"/>
</dbReference>
<organism evidence="2 3">
    <name type="scientific">Scleroderma citrinum Foug A</name>
    <dbReference type="NCBI Taxonomy" id="1036808"/>
    <lineage>
        <taxon>Eukaryota</taxon>
        <taxon>Fungi</taxon>
        <taxon>Dikarya</taxon>
        <taxon>Basidiomycota</taxon>
        <taxon>Agaricomycotina</taxon>
        <taxon>Agaricomycetes</taxon>
        <taxon>Agaricomycetidae</taxon>
        <taxon>Boletales</taxon>
        <taxon>Sclerodermatineae</taxon>
        <taxon>Sclerodermataceae</taxon>
        <taxon>Scleroderma</taxon>
    </lineage>
</organism>
<evidence type="ECO:0000313" key="2">
    <source>
        <dbReference type="EMBL" id="KIM52830.1"/>
    </source>
</evidence>
<dbReference type="EMBL" id="KN822198">
    <property type="protein sequence ID" value="KIM52830.1"/>
    <property type="molecule type" value="Genomic_DNA"/>
</dbReference>
<evidence type="ECO:0000259" key="1">
    <source>
        <dbReference type="Pfam" id="PF02796"/>
    </source>
</evidence>
<dbReference type="Proteomes" id="UP000053989">
    <property type="component" value="Unassembled WGS sequence"/>
</dbReference>
<dbReference type="STRING" id="1036808.A0A0C3CW80"/>
<dbReference type="InParanoid" id="A0A0C3CW80"/>
<accession>A0A0C3CW80</accession>
<name>A0A0C3CW80_9AGAM</name>
<evidence type="ECO:0000313" key="3">
    <source>
        <dbReference type="Proteomes" id="UP000053989"/>
    </source>
</evidence>
<sequence>MVRSLSLTQQNTILSLLDSGHSGEAIAKQVGVSPSAVSKLHSKKCSTLPKAIGGCPSKLSPSNICHAQHLITSGKAENAVQVTKALENIIDQPLSANTVCLHLKKSGMKAVVKTKH</sequence>
<keyword evidence="3" id="KW-1185">Reference proteome</keyword>
<dbReference type="OrthoDB" id="2680205at2759"/>
<gene>
    <name evidence="2" type="ORF">SCLCIDRAFT_98840</name>
</gene>
<dbReference type="AlphaFoldDB" id="A0A0C3CW80"/>
<dbReference type="GO" id="GO:0003677">
    <property type="term" value="F:DNA binding"/>
    <property type="evidence" value="ECO:0007669"/>
    <property type="project" value="InterPro"/>
</dbReference>
<dbReference type="HOGENOM" id="CLU_033666_18_0_1"/>
<protein>
    <recommendedName>
        <fullName evidence="1">Resolvase HTH domain-containing protein</fullName>
    </recommendedName>
</protein>
<dbReference type="Pfam" id="PF02796">
    <property type="entry name" value="HTH_7"/>
    <property type="match status" value="1"/>
</dbReference>
<proteinExistence type="predicted"/>
<dbReference type="SUPFAM" id="SSF46689">
    <property type="entry name" value="Homeodomain-like"/>
    <property type="match status" value="1"/>
</dbReference>
<dbReference type="InterPro" id="IPR006120">
    <property type="entry name" value="Resolvase_HTH_dom"/>
</dbReference>
<dbReference type="GO" id="GO:0000150">
    <property type="term" value="F:DNA strand exchange activity"/>
    <property type="evidence" value="ECO:0007669"/>
    <property type="project" value="InterPro"/>
</dbReference>
<feature type="domain" description="Resolvase HTH" evidence="1">
    <location>
        <begin position="3"/>
        <end position="40"/>
    </location>
</feature>
<reference evidence="2 3" key="1">
    <citation type="submission" date="2014-04" db="EMBL/GenBank/DDBJ databases">
        <authorList>
            <consortium name="DOE Joint Genome Institute"/>
            <person name="Kuo A."/>
            <person name="Kohler A."/>
            <person name="Nagy L.G."/>
            <person name="Floudas D."/>
            <person name="Copeland A."/>
            <person name="Barry K.W."/>
            <person name="Cichocki N."/>
            <person name="Veneault-Fourrey C."/>
            <person name="LaButti K."/>
            <person name="Lindquist E.A."/>
            <person name="Lipzen A."/>
            <person name="Lundell T."/>
            <person name="Morin E."/>
            <person name="Murat C."/>
            <person name="Sun H."/>
            <person name="Tunlid A."/>
            <person name="Henrissat B."/>
            <person name="Grigoriev I.V."/>
            <person name="Hibbett D.S."/>
            <person name="Martin F."/>
            <person name="Nordberg H.P."/>
            <person name="Cantor M.N."/>
            <person name="Hua S.X."/>
        </authorList>
    </citation>
    <scope>NUCLEOTIDE SEQUENCE [LARGE SCALE GENOMIC DNA]</scope>
    <source>
        <strain evidence="2 3">Foug A</strain>
    </source>
</reference>
<feature type="non-terminal residue" evidence="2">
    <location>
        <position position="116"/>
    </location>
</feature>